<sequence length="123" mass="13205">MPCSGTVIVVDDDEAVRSSMRFALELEGLDVRLYDGGASLLAAGDLPAAGCLLIDQYMPEMEGVDLIARLRERHVDLPAILMTAKSTEELRRRAGQAGAELVVEKPFGDGALMDGIHRALGPR</sequence>
<dbReference type="Proteomes" id="UP000291613">
    <property type="component" value="Unassembled WGS sequence"/>
</dbReference>
<reference evidence="6 7" key="1">
    <citation type="submission" date="2019-02" db="EMBL/GenBank/DDBJ databases">
        <title>Hansschlegelia quercus sp. nov., a novel methylotrophic bacterium from buds of oak (Quercus robur L.).</title>
        <authorList>
            <person name="Agafonova N.V."/>
            <person name="Kaparullina E.N."/>
            <person name="Grouzdev D.S."/>
            <person name="Doronina N.V."/>
        </authorList>
    </citation>
    <scope>NUCLEOTIDE SEQUENCE [LARGE SCALE GENOMIC DNA]</scope>
    <source>
        <strain evidence="6 7">Dub</strain>
    </source>
</reference>
<evidence type="ECO:0000313" key="7">
    <source>
        <dbReference type="Proteomes" id="UP000291613"/>
    </source>
</evidence>
<comment type="caution">
    <text evidence="6">The sequence shown here is derived from an EMBL/GenBank/DDBJ whole genome shotgun (WGS) entry which is preliminary data.</text>
</comment>
<organism evidence="6 7">
    <name type="scientific">Hansschlegelia quercus</name>
    <dbReference type="NCBI Taxonomy" id="2528245"/>
    <lineage>
        <taxon>Bacteria</taxon>
        <taxon>Pseudomonadati</taxon>
        <taxon>Pseudomonadota</taxon>
        <taxon>Alphaproteobacteria</taxon>
        <taxon>Hyphomicrobiales</taxon>
        <taxon>Methylopilaceae</taxon>
        <taxon>Hansschlegelia</taxon>
    </lineage>
</organism>
<evidence type="ECO:0000313" key="6">
    <source>
        <dbReference type="EMBL" id="TBN52483.1"/>
    </source>
</evidence>
<dbReference type="PANTHER" id="PTHR44591">
    <property type="entry name" value="STRESS RESPONSE REGULATOR PROTEIN 1"/>
    <property type="match status" value="1"/>
</dbReference>
<dbReference type="RefSeq" id="WP_131003717.1">
    <property type="nucleotide sequence ID" value="NZ_JBHSZR010000013.1"/>
</dbReference>
<dbReference type="InterPro" id="IPR011006">
    <property type="entry name" value="CheY-like_superfamily"/>
</dbReference>
<name>A0A4Q9GMR0_9HYPH</name>
<dbReference type="OrthoDB" id="9782655at2"/>
<dbReference type="SUPFAM" id="SSF52172">
    <property type="entry name" value="CheY-like"/>
    <property type="match status" value="1"/>
</dbReference>
<dbReference type="EMBL" id="SIUB01000005">
    <property type="protein sequence ID" value="TBN52483.1"/>
    <property type="molecule type" value="Genomic_DNA"/>
</dbReference>
<feature type="modified residue" description="4-aspartylphosphate" evidence="4">
    <location>
        <position position="55"/>
    </location>
</feature>
<dbReference type="InterPro" id="IPR050595">
    <property type="entry name" value="Bact_response_regulator"/>
</dbReference>
<protein>
    <submittedName>
        <fullName evidence="6">Response regulator</fullName>
    </submittedName>
</protein>
<evidence type="ECO:0000256" key="2">
    <source>
        <dbReference type="ARBA" id="ARBA00023015"/>
    </source>
</evidence>
<dbReference type="Gene3D" id="3.40.50.2300">
    <property type="match status" value="1"/>
</dbReference>
<evidence type="ECO:0000256" key="3">
    <source>
        <dbReference type="ARBA" id="ARBA00023163"/>
    </source>
</evidence>
<feature type="domain" description="Response regulatory" evidence="5">
    <location>
        <begin position="6"/>
        <end position="120"/>
    </location>
</feature>
<proteinExistence type="predicted"/>
<accession>A0A4Q9GMR0</accession>
<gene>
    <name evidence="6" type="ORF">EYR15_11660</name>
</gene>
<dbReference type="AlphaFoldDB" id="A0A4Q9GMR0"/>
<dbReference type="GO" id="GO:0000160">
    <property type="term" value="P:phosphorelay signal transduction system"/>
    <property type="evidence" value="ECO:0007669"/>
    <property type="project" value="InterPro"/>
</dbReference>
<keyword evidence="7" id="KW-1185">Reference proteome</keyword>
<keyword evidence="2" id="KW-0805">Transcription regulation</keyword>
<dbReference type="Pfam" id="PF00072">
    <property type="entry name" value="Response_reg"/>
    <property type="match status" value="1"/>
</dbReference>
<evidence type="ECO:0000256" key="4">
    <source>
        <dbReference type="PROSITE-ProRule" id="PRU00169"/>
    </source>
</evidence>
<keyword evidence="1 4" id="KW-0597">Phosphoprotein</keyword>
<dbReference type="PROSITE" id="PS50110">
    <property type="entry name" value="RESPONSE_REGULATORY"/>
    <property type="match status" value="1"/>
</dbReference>
<dbReference type="SMART" id="SM00448">
    <property type="entry name" value="REC"/>
    <property type="match status" value="1"/>
</dbReference>
<keyword evidence="3" id="KW-0804">Transcription</keyword>
<dbReference type="InterPro" id="IPR001789">
    <property type="entry name" value="Sig_transdc_resp-reg_receiver"/>
</dbReference>
<evidence type="ECO:0000256" key="1">
    <source>
        <dbReference type="ARBA" id="ARBA00022553"/>
    </source>
</evidence>
<dbReference type="PANTHER" id="PTHR44591:SF3">
    <property type="entry name" value="RESPONSE REGULATORY DOMAIN-CONTAINING PROTEIN"/>
    <property type="match status" value="1"/>
</dbReference>
<evidence type="ECO:0000259" key="5">
    <source>
        <dbReference type="PROSITE" id="PS50110"/>
    </source>
</evidence>